<dbReference type="GO" id="GO:0010043">
    <property type="term" value="P:response to zinc ion"/>
    <property type="evidence" value="ECO:0007669"/>
    <property type="project" value="TreeGrafter"/>
</dbReference>
<protein>
    <submittedName>
        <fullName evidence="8">Metal ABC transporter permease</fullName>
    </submittedName>
</protein>
<dbReference type="EMBL" id="POUD01000020">
    <property type="protein sequence ID" value="PZG21018.1"/>
    <property type="molecule type" value="Genomic_DNA"/>
</dbReference>
<dbReference type="Pfam" id="PF00950">
    <property type="entry name" value="ABC-3"/>
    <property type="match status" value="1"/>
</dbReference>
<accession>A0A2W2F7I4</accession>
<feature type="transmembrane region" description="Helical" evidence="7">
    <location>
        <begin position="174"/>
        <end position="192"/>
    </location>
</feature>
<reference evidence="8 9" key="1">
    <citation type="submission" date="2018-01" db="EMBL/GenBank/DDBJ databases">
        <title>Draft genome sequence of Nonomuraea sp. KC333.</title>
        <authorList>
            <person name="Sahin N."/>
            <person name="Saygin H."/>
            <person name="Ay H."/>
        </authorList>
    </citation>
    <scope>NUCLEOTIDE SEQUENCE [LARGE SCALE GENOMIC DNA]</scope>
    <source>
        <strain evidence="8 9">KC333</strain>
    </source>
</reference>
<organism evidence="8 9">
    <name type="scientific">Nonomuraea aridisoli</name>
    <dbReference type="NCBI Taxonomy" id="2070368"/>
    <lineage>
        <taxon>Bacteria</taxon>
        <taxon>Bacillati</taxon>
        <taxon>Actinomycetota</taxon>
        <taxon>Actinomycetes</taxon>
        <taxon>Streptosporangiales</taxon>
        <taxon>Streptosporangiaceae</taxon>
        <taxon>Nonomuraea</taxon>
    </lineage>
</organism>
<dbReference type="PANTHER" id="PTHR30477">
    <property type="entry name" value="ABC-TRANSPORTER METAL-BINDING PROTEIN"/>
    <property type="match status" value="1"/>
</dbReference>
<name>A0A2W2F7I4_9ACTN</name>
<evidence type="ECO:0000256" key="6">
    <source>
        <dbReference type="RuleBase" id="RU003943"/>
    </source>
</evidence>
<feature type="transmembrane region" description="Helical" evidence="7">
    <location>
        <begin position="92"/>
        <end position="112"/>
    </location>
</feature>
<dbReference type="AlphaFoldDB" id="A0A2W2F7I4"/>
<dbReference type="PANTHER" id="PTHR30477:SF13">
    <property type="entry name" value="IRON TRANSPORT SYSTEM MEMBRANE PROTEIN HI_0360-RELATED"/>
    <property type="match status" value="1"/>
</dbReference>
<evidence type="ECO:0000256" key="3">
    <source>
        <dbReference type="ARBA" id="ARBA00022692"/>
    </source>
</evidence>
<comment type="similarity">
    <text evidence="2 6">Belongs to the ABC-3 integral membrane protein family.</text>
</comment>
<dbReference type="GO" id="GO:0043190">
    <property type="term" value="C:ATP-binding cassette (ABC) transporter complex"/>
    <property type="evidence" value="ECO:0007669"/>
    <property type="project" value="InterPro"/>
</dbReference>
<evidence type="ECO:0000313" key="9">
    <source>
        <dbReference type="Proteomes" id="UP000249304"/>
    </source>
</evidence>
<feature type="transmembrane region" description="Helical" evidence="7">
    <location>
        <begin position="56"/>
        <end position="80"/>
    </location>
</feature>
<gene>
    <name evidence="8" type="ORF">C1J01_07720</name>
</gene>
<proteinExistence type="inferred from homology"/>
<feature type="transmembrane region" description="Helical" evidence="7">
    <location>
        <begin position="222"/>
        <end position="243"/>
    </location>
</feature>
<dbReference type="InterPro" id="IPR037294">
    <property type="entry name" value="ABC_BtuC-like"/>
</dbReference>
<dbReference type="InterPro" id="IPR001626">
    <property type="entry name" value="ABC_TroCD"/>
</dbReference>
<dbReference type="OrthoDB" id="1016457at2"/>
<keyword evidence="4 7" id="KW-1133">Transmembrane helix</keyword>
<dbReference type="GO" id="GO:0055085">
    <property type="term" value="P:transmembrane transport"/>
    <property type="evidence" value="ECO:0007669"/>
    <property type="project" value="InterPro"/>
</dbReference>
<comment type="subcellular location">
    <subcellularLocation>
        <location evidence="6">Cell membrane</location>
        <topology evidence="6">Multi-pass membrane protein</topology>
    </subcellularLocation>
    <subcellularLocation>
        <location evidence="1">Membrane</location>
        <topology evidence="1">Multi-pass membrane protein</topology>
    </subcellularLocation>
</comment>
<comment type="caution">
    <text evidence="8">The sequence shown here is derived from an EMBL/GenBank/DDBJ whole genome shotgun (WGS) entry which is preliminary data.</text>
</comment>
<feature type="transmembrane region" description="Helical" evidence="7">
    <location>
        <begin position="249"/>
        <end position="268"/>
    </location>
</feature>
<keyword evidence="5 7" id="KW-0472">Membrane</keyword>
<dbReference type="Proteomes" id="UP000249304">
    <property type="component" value="Unassembled WGS sequence"/>
</dbReference>
<feature type="transmembrane region" description="Helical" evidence="7">
    <location>
        <begin position="12"/>
        <end position="36"/>
    </location>
</feature>
<sequence>MRLRRAPGVSAFTWRALVELILVGAVCGVLGVHIVLRRLAYTADMLSHVMLPGAVVATLAGADLRLGAAAAVAAAGGATVRRATHGKTSQATITGVIVSGSLAVGAVLASASDGFRVDLAAALVGSPLTVTASDITVFAAIGLVVLVTLAVLAKELTFAAFDPVGLRALGCPARWLDALVLILLGAVVVAAVPAVGSMLPLALLAGPAGAALLWARRLVPAMVLAALLGAAAGAGGLALSLTYRLATGATVALVCGLIFLVACGFAAARRAG</sequence>
<evidence type="ECO:0000256" key="5">
    <source>
        <dbReference type="ARBA" id="ARBA00023136"/>
    </source>
</evidence>
<dbReference type="SUPFAM" id="SSF81345">
    <property type="entry name" value="ABC transporter involved in vitamin B12 uptake, BtuC"/>
    <property type="match status" value="1"/>
</dbReference>
<evidence type="ECO:0000256" key="1">
    <source>
        <dbReference type="ARBA" id="ARBA00004141"/>
    </source>
</evidence>
<keyword evidence="3 6" id="KW-0812">Transmembrane</keyword>
<keyword evidence="6" id="KW-0813">Transport</keyword>
<keyword evidence="9" id="KW-1185">Reference proteome</keyword>
<evidence type="ECO:0000313" key="8">
    <source>
        <dbReference type="EMBL" id="PZG21018.1"/>
    </source>
</evidence>
<evidence type="ECO:0000256" key="2">
    <source>
        <dbReference type="ARBA" id="ARBA00008034"/>
    </source>
</evidence>
<dbReference type="Gene3D" id="1.10.3470.10">
    <property type="entry name" value="ABC transporter involved in vitamin B12 uptake, BtuC"/>
    <property type="match status" value="1"/>
</dbReference>
<evidence type="ECO:0000256" key="4">
    <source>
        <dbReference type="ARBA" id="ARBA00022989"/>
    </source>
</evidence>
<evidence type="ECO:0000256" key="7">
    <source>
        <dbReference type="SAM" id="Phobius"/>
    </source>
</evidence>
<feature type="transmembrane region" description="Helical" evidence="7">
    <location>
        <begin position="132"/>
        <end position="153"/>
    </location>
</feature>